<evidence type="ECO:0000256" key="1">
    <source>
        <dbReference type="ARBA" id="ARBA00022618"/>
    </source>
</evidence>
<dbReference type="AlphaFoldDB" id="A0A831XEZ6"/>
<feature type="chain" id="PRO_5032995011" description="Peptidoglycan-associated lipoprotein" evidence="10">
    <location>
        <begin position="20"/>
        <end position="193"/>
    </location>
</feature>
<dbReference type="InterPro" id="IPR050330">
    <property type="entry name" value="Bact_OuterMem_StrucFunc"/>
</dbReference>
<feature type="domain" description="OmpA-like" evidence="11">
    <location>
        <begin position="77"/>
        <end position="193"/>
    </location>
</feature>
<dbReference type="PROSITE" id="PS51123">
    <property type="entry name" value="OMPA_2"/>
    <property type="match status" value="1"/>
</dbReference>
<organism evidence="12">
    <name type="scientific">Geobacter metallireducens</name>
    <dbReference type="NCBI Taxonomy" id="28232"/>
    <lineage>
        <taxon>Bacteria</taxon>
        <taxon>Pseudomonadati</taxon>
        <taxon>Thermodesulfobacteriota</taxon>
        <taxon>Desulfuromonadia</taxon>
        <taxon>Geobacterales</taxon>
        <taxon>Geobacteraceae</taxon>
        <taxon>Geobacter</taxon>
    </lineage>
</organism>
<feature type="region of interest" description="Disordered" evidence="9">
    <location>
        <begin position="31"/>
        <end position="58"/>
    </location>
</feature>
<evidence type="ECO:0000256" key="4">
    <source>
        <dbReference type="ARBA" id="ARBA00023139"/>
    </source>
</evidence>
<dbReference type="InterPro" id="IPR039001">
    <property type="entry name" value="Pal"/>
</dbReference>
<dbReference type="GO" id="GO:0009279">
    <property type="term" value="C:cell outer membrane"/>
    <property type="evidence" value="ECO:0007669"/>
    <property type="project" value="UniProtKB-SubCell"/>
</dbReference>
<protein>
    <recommendedName>
        <fullName evidence="8">Peptidoglycan-associated lipoprotein</fullName>
        <shortName evidence="8">PAL</shortName>
    </recommendedName>
</protein>
<feature type="signal peptide" evidence="10">
    <location>
        <begin position="1"/>
        <end position="19"/>
    </location>
</feature>
<dbReference type="GO" id="GO:0051301">
    <property type="term" value="P:cell division"/>
    <property type="evidence" value="ECO:0007669"/>
    <property type="project" value="UniProtKB-KW"/>
</dbReference>
<dbReference type="InterPro" id="IPR006665">
    <property type="entry name" value="OmpA-like"/>
</dbReference>
<keyword evidence="6 8" id="KW-0449">Lipoprotein</keyword>
<evidence type="ECO:0000256" key="7">
    <source>
        <dbReference type="ARBA" id="ARBA00023306"/>
    </source>
</evidence>
<dbReference type="InterPro" id="IPR014169">
    <property type="entry name" value="Pal_lipo_C"/>
</dbReference>
<evidence type="ECO:0000256" key="5">
    <source>
        <dbReference type="ARBA" id="ARBA00023237"/>
    </source>
</evidence>
<name>A0A831XEZ6_GEOME</name>
<keyword evidence="4 8" id="KW-0564">Palmitate</keyword>
<evidence type="ECO:0000313" key="12">
    <source>
        <dbReference type="EMBL" id="HEN42894.1"/>
    </source>
</evidence>
<evidence type="ECO:0000259" key="11">
    <source>
        <dbReference type="PROSITE" id="PS51123"/>
    </source>
</evidence>
<dbReference type="Pfam" id="PF00691">
    <property type="entry name" value="OmpA"/>
    <property type="match status" value="1"/>
</dbReference>
<evidence type="ECO:0000256" key="2">
    <source>
        <dbReference type="ARBA" id="ARBA00022729"/>
    </source>
</evidence>
<dbReference type="PANTHER" id="PTHR30329">
    <property type="entry name" value="STATOR ELEMENT OF FLAGELLAR MOTOR COMPLEX"/>
    <property type="match status" value="1"/>
</dbReference>
<evidence type="ECO:0000256" key="8">
    <source>
        <dbReference type="HAMAP-Rule" id="MF_02204"/>
    </source>
</evidence>
<dbReference type="SUPFAM" id="SSF103088">
    <property type="entry name" value="OmpA-like"/>
    <property type="match status" value="1"/>
</dbReference>
<evidence type="ECO:0000256" key="9">
    <source>
        <dbReference type="SAM" id="MobiDB-lite"/>
    </source>
</evidence>
<gene>
    <name evidence="8 12" type="primary">pal</name>
    <name evidence="12" type="ORF">ENQ87_11090</name>
</gene>
<feature type="compositionally biased region" description="Pro residues" evidence="9">
    <location>
        <begin position="36"/>
        <end position="51"/>
    </location>
</feature>
<comment type="subcellular location">
    <subcellularLocation>
        <location evidence="8">Cell outer membrane</location>
        <topology evidence="8">Lipid-anchor</topology>
    </subcellularLocation>
</comment>
<dbReference type="NCBIfam" id="TIGR02802">
    <property type="entry name" value="Pal_lipo"/>
    <property type="match status" value="1"/>
</dbReference>
<dbReference type="InterPro" id="IPR006664">
    <property type="entry name" value="OMP_bac"/>
</dbReference>
<accession>A0A831XEZ6</accession>
<dbReference type="InterPro" id="IPR036737">
    <property type="entry name" value="OmpA-like_sf"/>
</dbReference>
<keyword evidence="1" id="KW-0132">Cell division</keyword>
<dbReference type="PANTHER" id="PTHR30329:SF21">
    <property type="entry name" value="LIPOPROTEIN YIAD-RELATED"/>
    <property type="match status" value="1"/>
</dbReference>
<sequence>MRRTTVGLVALLCLGLAAAGCAKKEMVKPEETVPPVAAPQPATPALPTPPPTREEPVAAQPIPQTPVVTEPLQPATALDTVVATLDRIFFDYDSFVLSQAARDTLARNAEVLIKKQPDARVLIEGHCDERGSDEYNLALGEKRARATRDYLVTLGVAANRLSVISYGEEKPLEPGQSEEAWAKNRRAEFLIVK</sequence>
<reference evidence="12" key="1">
    <citation type="journal article" date="2020" name="mSystems">
        <title>Genome- and Community-Level Interaction Insights into Carbon Utilization and Element Cycling Functions of Hydrothermarchaeota in Hydrothermal Sediment.</title>
        <authorList>
            <person name="Zhou Z."/>
            <person name="Liu Y."/>
            <person name="Xu W."/>
            <person name="Pan J."/>
            <person name="Luo Z.H."/>
            <person name="Li M."/>
        </authorList>
    </citation>
    <scope>NUCLEOTIDE SEQUENCE [LARGE SCALE GENOMIC DNA]</scope>
    <source>
        <strain evidence="12">SpSt-349</strain>
    </source>
</reference>
<evidence type="ECO:0000256" key="10">
    <source>
        <dbReference type="SAM" id="SignalP"/>
    </source>
</evidence>
<keyword evidence="7" id="KW-0131">Cell cycle</keyword>
<comment type="caution">
    <text evidence="12">The sequence shown here is derived from an EMBL/GenBank/DDBJ whole genome shotgun (WGS) entry which is preliminary data.</text>
</comment>
<keyword evidence="2 8" id="KW-0732">Signal</keyword>
<keyword evidence="5 8" id="KW-0998">Cell outer membrane</keyword>
<proteinExistence type="inferred from homology"/>
<dbReference type="PROSITE" id="PS51257">
    <property type="entry name" value="PROKAR_LIPOPROTEIN"/>
    <property type="match status" value="1"/>
</dbReference>
<comment type="similarity">
    <text evidence="8">Belongs to the Pal lipoprotein family.</text>
</comment>
<dbReference type="PRINTS" id="PR01021">
    <property type="entry name" value="OMPADOMAIN"/>
</dbReference>
<dbReference type="Gene3D" id="3.30.1330.60">
    <property type="entry name" value="OmpA-like domain"/>
    <property type="match status" value="1"/>
</dbReference>
<dbReference type="HAMAP" id="MF_02204">
    <property type="entry name" value="Pal"/>
    <property type="match status" value="1"/>
</dbReference>
<dbReference type="CDD" id="cd07185">
    <property type="entry name" value="OmpA_C-like"/>
    <property type="match status" value="1"/>
</dbReference>
<evidence type="ECO:0000256" key="6">
    <source>
        <dbReference type="ARBA" id="ARBA00023288"/>
    </source>
</evidence>
<keyword evidence="3 8" id="KW-0472">Membrane</keyword>
<evidence type="ECO:0000256" key="3">
    <source>
        <dbReference type="ARBA" id="ARBA00023136"/>
    </source>
</evidence>
<dbReference type="EMBL" id="DSOV01000047">
    <property type="protein sequence ID" value="HEN42894.1"/>
    <property type="molecule type" value="Genomic_DNA"/>
</dbReference>